<evidence type="ECO:0000313" key="2">
    <source>
        <dbReference type="EMBL" id="GDY63083.1"/>
    </source>
</evidence>
<dbReference type="EMBL" id="BJHX01000001">
    <property type="protein sequence ID" value="GDY63083.1"/>
    <property type="molecule type" value="Genomic_DNA"/>
</dbReference>
<feature type="transmembrane region" description="Helical" evidence="1">
    <location>
        <begin position="87"/>
        <end position="105"/>
    </location>
</feature>
<accession>A0A4D4MYP1</accession>
<dbReference type="InterPro" id="IPR008407">
    <property type="entry name" value="Brnchd-chn_aa_trnsp_AzlD"/>
</dbReference>
<dbReference type="EMBL" id="BJHY01000001">
    <property type="protein sequence ID" value="GDY76786.1"/>
    <property type="molecule type" value="Genomic_DNA"/>
</dbReference>
<dbReference type="Proteomes" id="UP000299211">
    <property type="component" value="Unassembled WGS sequence"/>
</dbReference>
<proteinExistence type="predicted"/>
<dbReference type="AlphaFoldDB" id="A0A4D4MYP1"/>
<keyword evidence="1" id="KW-1133">Transmembrane helix</keyword>
<keyword evidence="1" id="KW-0472">Membrane</keyword>
<dbReference type="RefSeq" id="WP_037645006.1">
    <property type="nucleotide sequence ID" value="NZ_BAABTN010000038.1"/>
</dbReference>
<evidence type="ECO:0000313" key="5">
    <source>
        <dbReference type="Proteomes" id="UP000302139"/>
    </source>
</evidence>
<reference evidence="2 5" key="2">
    <citation type="submission" date="2019-04" db="EMBL/GenBank/DDBJ databases">
        <title>Draft genome sequences of Streptomyces avermitilis NBRC 14893.</title>
        <authorList>
            <person name="Komaki H."/>
            <person name="Tamura T."/>
            <person name="Hosoyama A."/>
        </authorList>
    </citation>
    <scope>NUCLEOTIDE SEQUENCE [LARGE SCALE GENOMIC DNA]</scope>
    <source>
        <strain evidence="2 5">NBRC 14893</strain>
    </source>
</reference>
<evidence type="ECO:0000313" key="4">
    <source>
        <dbReference type="Proteomes" id="UP000299211"/>
    </source>
</evidence>
<comment type="caution">
    <text evidence="3">The sequence shown here is derived from an EMBL/GenBank/DDBJ whole genome shotgun (WGS) entry which is preliminary data.</text>
</comment>
<dbReference type="Pfam" id="PF05437">
    <property type="entry name" value="AzlD"/>
    <property type="match status" value="1"/>
</dbReference>
<organism evidence="3 4">
    <name type="scientific">Streptomyces avermitilis</name>
    <dbReference type="NCBI Taxonomy" id="33903"/>
    <lineage>
        <taxon>Bacteria</taxon>
        <taxon>Bacillati</taxon>
        <taxon>Actinomycetota</taxon>
        <taxon>Actinomycetes</taxon>
        <taxon>Kitasatosporales</taxon>
        <taxon>Streptomycetaceae</taxon>
        <taxon>Streptomyces</taxon>
    </lineage>
</organism>
<dbReference type="Proteomes" id="UP000302139">
    <property type="component" value="Unassembled WGS sequence"/>
</dbReference>
<gene>
    <name evidence="2" type="ORF">SAV14893_024760</name>
    <name evidence="3" type="ORF">SAV31267_062710</name>
</gene>
<evidence type="ECO:0000313" key="3">
    <source>
        <dbReference type="EMBL" id="GDY76786.1"/>
    </source>
</evidence>
<protein>
    <recommendedName>
        <fullName evidence="6">Branched-chain amino acid transporter</fullName>
    </recommendedName>
</protein>
<dbReference type="STRING" id="33903.AQJ43_01980"/>
<evidence type="ECO:0008006" key="6">
    <source>
        <dbReference type="Google" id="ProtNLM"/>
    </source>
</evidence>
<keyword evidence="1" id="KW-0812">Transmembrane</keyword>
<sequence length="106" mass="11243">MTMALLILGMGLCSFLPRYLPLVLLADREMPAVAKSLLSYTPPAVLAALVVPEMLMPGGHGMQLSASNPYLIGGGVTFVAGLYSKKFLLVTAIGIAAFYLSRWLLG</sequence>
<name>A0A4D4MYP1_STRAX</name>
<evidence type="ECO:0000256" key="1">
    <source>
        <dbReference type="SAM" id="Phobius"/>
    </source>
</evidence>
<dbReference type="GeneID" id="41545090"/>
<reference evidence="3 4" key="1">
    <citation type="submission" date="2019-04" db="EMBL/GenBank/DDBJ databases">
        <title>Draft genome sequences of Streptomyces avermitilis ATCC 31267.</title>
        <authorList>
            <person name="Komaki H."/>
            <person name="Tamura T."/>
            <person name="Hosoyama A."/>
        </authorList>
    </citation>
    <scope>NUCLEOTIDE SEQUENCE [LARGE SCALE GENOMIC DNA]</scope>
    <source>
        <strain evidence="3 4">ATCC 31267</strain>
    </source>
</reference>